<evidence type="ECO:0008006" key="3">
    <source>
        <dbReference type="Google" id="ProtNLM"/>
    </source>
</evidence>
<comment type="caution">
    <text evidence="1">The sequence shown here is derived from an EMBL/GenBank/DDBJ whole genome shotgun (WGS) entry which is preliminary data.</text>
</comment>
<dbReference type="EMBL" id="BTSY01000004">
    <property type="protein sequence ID" value="GMT23984.1"/>
    <property type="molecule type" value="Genomic_DNA"/>
</dbReference>
<dbReference type="Proteomes" id="UP001432322">
    <property type="component" value="Unassembled WGS sequence"/>
</dbReference>
<organism evidence="1 2">
    <name type="scientific">Pristionchus fissidentatus</name>
    <dbReference type="NCBI Taxonomy" id="1538716"/>
    <lineage>
        <taxon>Eukaryota</taxon>
        <taxon>Metazoa</taxon>
        <taxon>Ecdysozoa</taxon>
        <taxon>Nematoda</taxon>
        <taxon>Chromadorea</taxon>
        <taxon>Rhabditida</taxon>
        <taxon>Rhabditina</taxon>
        <taxon>Diplogasteromorpha</taxon>
        <taxon>Diplogasteroidea</taxon>
        <taxon>Neodiplogasteridae</taxon>
        <taxon>Pristionchus</taxon>
    </lineage>
</organism>
<proteinExistence type="predicted"/>
<accession>A0AAV5VZY6</accession>
<keyword evidence="2" id="KW-1185">Reference proteome</keyword>
<feature type="non-terminal residue" evidence="1">
    <location>
        <position position="1"/>
    </location>
</feature>
<evidence type="ECO:0000313" key="2">
    <source>
        <dbReference type="Proteomes" id="UP001432322"/>
    </source>
</evidence>
<gene>
    <name evidence="1" type="ORF">PFISCL1PPCAC_15281</name>
</gene>
<dbReference type="AlphaFoldDB" id="A0AAV5VZY6"/>
<reference evidence="1" key="1">
    <citation type="submission" date="2023-10" db="EMBL/GenBank/DDBJ databases">
        <title>Genome assembly of Pristionchus species.</title>
        <authorList>
            <person name="Yoshida K."/>
            <person name="Sommer R.J."/>
        </authorList>
    </citation>
    <scope>NUCLEOTIDE SEQUENCE</scope>
    <source>
        <strain evidence="1">RS5133</strain>
    </source>
</reference>
<sequence>PMVASISRSQLAAIISEWHCSRSDCTHFKKGVGFQVSGVPLVLTCGHYICSVCRDSIHESEDVKLFCQYEISEGEKCGADFYQLEMKDLPVAHHIRTFTEHLIDRGVHCDLESDETINGNTKQVGFYPAQLMRTCKHEDCNQNKKVTLFPPSSFYAESTATNLCLLCSKDHNHTDLVPFPLNSITRSISTKRLSWKNFSKDRHPWHISFPSRSVMRLFVKFRTYCQMCTNTKYTASNYPVILDCGHCCCKECEEESLTPGWECCETGCDGAHAPTEPGLGRKAVDLQMILNMDEDLFSLCNGCGDKHSIDNMFQREGLCIFCLDEFQRRERIT</sequence>
<evidence type="ECO:0000313" key="1">
    <source>
        <dbReference type="EMBL" id="GMT23984.1"/>
    </source>
</evidence>
<protein>
    <recommendedName>
        <fullName evidence="3">RING-type domain-containing protein</fullName>
    </recommendedName>
</protein>
<name>A0AAV5VZY6_9BILA</name>